<dbReference type="AlphaFoldDB" id="A0A1F6NEQ1"/>
<gene>
    <name evidence="3" type="ORF">A2373_02390</name>
</gene>
<dbReference type="PANTHER" id="PTHR37312:SF1">
    <property type="entry name" value="MEMBRANE-BOUND ACYLTRANSFERASE YKRP-RELATED"/>
    <property type="match status" value="1"/>
</dbReference>
<dbReference type="STRING" id="1798697.A2373_02390"/>
<feature type="transmembrane region" description="Helical" evidence="1">
    <location>
        <begin position="47"/>
        <end position="67"/>
    </location>
</feature>
<sequence length="330" mass="38592">MENPPKNTEQTHENYLLYNAKFFLVFLIVFGHFIAPFTEYNIYYKTLYLFIYTFHIPMFIFISGIFSKKEIAKEEIKKYTANLILPLIIFQTLYSLFDFYITDNFSFYNFIFIPYWILWYLLSLFFWKIILPYALKIKYILPVSILLSAIIGYLPIDGYFLSLSRTVVFFPIFLLGHYATPNFFSNIKFKGDKILSIFIIAGFLLFFYANTSIDYRWLYGAINYSSLGNPQWYAGIYRLFLMAGSLLLGISAIKLIPAGKNYFTSLGKNSLAVYLWHGFIIKFFKTTLLIILIYKTGTAYSLAIILLASLAIALLLSQNLFTDFTKKYLK</sequence>
<evidence type="ECO:0000259" key="2">
    <source>
        <dbReference type="Pfam" id="PF01757"/>
    </source>
</evidence>
<evidence type="ECO:0000313" key="3">
    <source>
        <dbReference type="EMBL" id="OGH82320.1"/>
    </source>
</evidence>
<keyword evidence="1" id="KW-0472">Membrane</keyword>
<proteinExistence type="predicted"/>
<organism evidence="3 4">
    <name type="scientific">Candidatus Magasanikbacteria bacterium RIFOXYB1_FULL_40_15</name>
    <dbReference type="NCBI Taxonomy" id="1798697"/>
    <lineage>
        <taxon>Bacteria</taxon>
        <taxon>Candidatus Magasanikiibacteriota</taxon>
    </lineage>
</organism>
<feature type="transmembrane region" description="Helical" evidence="1">
    <location>
        <begin position="15"/>
        <end position="35"/>
    </location>
</feature>
<dbReference type="InterPro" id="IPR052734">
    <property type="entry name" value="Nod_factor_acetyltransferase"/>
</dbReference>
<protein>
    <recommendedName>
        <fullName evidence="2">Acyltransferase 3 domain-containing protein</fullName>
    </recommendedName>
</protein>
<feature type="transmembrane region" description="Helical" evidence="1">
    <location>
        <begin position="271"/>
        <end position="294"/>
    </location>
</feature>
<dbReference type="PANTHER" id="PTHR37312">
    <property type="entry name" value="MEMBRANE-BOUND ACYLTRANSFERASE YKRP-RELATED"/>
    <property type="match status" value="1"/>
</dbReference>
<reference evidence="3 4" key="1">
    <citation type="journal article" date="2016" name="Nat. Commun.">
        <title>Thousands of microbial genomes shed light on interconnected biogeochemical processes in an aquifer system.</title>
        <authorList>
            <person name="Anantharaman K."/>
            <person name="Brown C.T."/>
            <person name="Hug L.A."/>
            <person name="Sharon I."/>
            <person name="Castelle C.J."/>
            <person name="Probst A.J."/>
            <person name="Thomas B.C."/>
            <person name="Singh A."/>
            <person name="Wilkins M.J."/>
            <person name="Karaoz U."/>
            <person name="Brodie E.L."/>
            <person name="Williams K.H."/>
            <person name="Hubbard S.S."/>
            <person name="Banfield J.F."/>
        </authorList>
    </citation>
    <scope>NUCLEOTIDE SEQUENCE [LARGE SCALE GENOMIC DNA]</scope>
</reference>
<dbReference type="GO" id="GO:0016747">
    <property type="term" value="F:acyltransferase activity, transferring groups other than amino-acyl groups"/>
    <property type="evidence" value="ECO:0007669"/>
    <property type="project" value="InterPro"/>
</dbReference>
<dbReference type="Proteomes" id="UP000176300">
    <property type="component" value="Unassembled WGS sequence"/>
</dbReference>
<evidence type="ECO:0000313" key="4">
    <source>
        <dbReference type="Proteomes" id="UP000176300"/>
    </source>
</evidence>
<keyword evidence="1" id="KW-0812">Transmembrane</keyword>
<feature type="transmembrane region" description="Helical" evidence="1">
    <location>
        <begin position="107"/>
        <end position="127"/>
    </location>
</feature>
<feature type="transmembrane region" description="Helical" evidence="1">
    <location>
        <begin position="194"/>
        <end position="211"/>
    </location>
</feature>
<keyword evidence="1" id="KW-1133">Transmembrane helix</keyword>
<name>A0A1F6NEQ1_9BACT</name>
<accession>A0A1F6NEQ1</accession>
<dbReference type="EMBL" id="MFQS01000044">
    <property type="protein sequence ID" value="OGH82320.1"/>
    <property type="molecule type" value="Genomic_DNA"/>
</dbReference>
<dbReference type="InterPro" id="IPR002656">
    <property type="entry name" value="Acyl_transf_3_dom"/>
</dbReference>
<feature type="transmembrane region" description="Helical" evidence="1">
    <location>
        <begin position="79"/>
        <end position="101"/>
    </location>
</feature>
<dbReference type="Pfam" id="PF01757">
    <property type="entry name" value="Acyl_transf_3"/>
    <property type="match status" value="1"/>
</dbReference>
<comment type="caution">
    <text evidence="3">The sequence shown here is derived from an EMBL/GenBank/DDBJ whole genome shotgun (WGS) entry which is preliminary data.</text>
</comment>
<feature type="transmembrane region" description="Helical" evidence="1">
    <location>
        <begin position="231"/>
        <end position="250"/>
    </location>
</feature>
<evidence type="ECO:0000256" key="1">
    <source>
        <dbReference type="SAM" id="Phobius"/>
    </source>
</evidence>
<feature type="transmembrane region" description="Helical" evidence="1">
    <location>
        <begin position="139"/>
        <end position="156"/>
    </location>
</feature>
<feature type="domain" description="Acyltransferase 3" evidence="2">
    <location>
        <begin position="20"/>
        <end position="317"/>
    </location>
</feature>
<feature type="transmembrane region" description="Helical" evidence="1">
    <location>
        <begin position="300"/>
        <end position="321"/>
    </location>
</feature>